<evidence type="ECO:0000313" key="2">
    <source>
        <dbReference type="EMBL" id="KAA0677436.1"/>
    </source>
</evidence>
<comment type="caution">
    <text evidence="2">The sequence shown here is derived from an EMBL/GenBank/DDBJ whole genome shotgun (WGS) entry which is preliminary data.</text>
</comment>
<dbReference type="Proteomes" id="UP000476837">
    <property type="component" value="Unassembled WGS sequence"/>
</dbReference>
<name>A0A6L3ARS2_AZOBR</name>
<evidence type="ECO:0008006" key="4">
    <source>
        <dbReference type="Google" id="ProtNLM"/>
    </source>
</evidence>
<feature type="region of interest" description="Disordered" evidence="1">
    <location>
        <begin position="160"/>
        <end position="227"/>
    </location>
</feature>
<organism evidence="2 3">
    <name type="scientific">Azospirillum brasilense</name>
    <dbReference type="NCBI Taxonomy" id="192"/>
    <lineage>
        <taxon>Bacteria</taxon>
        <taxon>Pseudomonadati</taxon>
        <taxon>Pseudomonadota</taxon>
        <taxon>Alphaproteobacteria</taxon>
        <taxon>Rhodospirillales</taxon>
        <taxon>Azospirillaceae</taxon>
        <taxon>Azospirillum</taxon>
    </lineage>
</organism>
<reference evidence="2 3" key="1">
    <citation type="submission" date="2018-07" db="EMBL/GenBank/DDBJ databases">
        <title>Genome sequence of Roseomonas fauriae ATCC 49958.</title>
        <authorList>
            <person name="Sant'Anna F.H."/>
            <person name="Baldani J.I."/>
            <person name="Zilli J.E."/>
            <person name="Reis V.M."/>
            <person name="Hartmann A."/>
            <person name="Cruz L."/>
            <person name="de Souza E.M."/>
            <person name="de Oliveira Pedrosa F."/>
            <person name="Passaglia L.M.P."/>
        </authorList>
    </citation>
    <scope>NUCLEOTIDE SEQUENCE [LARGE SCALE GENOMIC DNA]</scope>
    <source>
        <strain evidence="2 3">ATCC 49958</strain>
    </source>
</reference>
<feature type="compositionally biased region" description="Basic and acidic residues" evidence="1">
    <location>
        <begin position="198"/>
        <end position="208"/>
    </location>
</feature>
<accession>A0A6L3ARS2</accession>
<gene>
    <name evidence="2" type="ORF">DS837_29240</name>
</gene>
<evidence type="ECO:0000313" key="3">
    <source>
        <dbReference type="Proteomes" id="UP000476837"/>
    </source>
</evidence>
<sequence length="263" mass="28732">MACPRHIRRGPTTPVTDLRAACVGVDLNVDHLAVVVSDHFGNPISRVRLPFPEAGTEEGVAAAKTGDAVRGLCALATQHGAGLAVEKLDFSRKKAALKEYGRKHARRLSIFAYKAFYKALEARCKRDGVDLHAVNPVFTSVIGKLKYAAGRAMTRLRMQSPTVGVLSRSRPRLPSPAKPPPRNIRPGKAAFRPVSRPGESRSESPDRPSRRKPAIRKAKSGVLSRHPKLPQVERVIPWSVVAGFLDSCRATRDSLLESCRSNK</sequence>
<dbReference type="AlphaFoldDB" id="A0A6L3ARS2"/>
<feature type="compositionally biased region" description="Pro residues" evidence="1">
    <location>
        <begin position="173"/>
        <end position="183"/>
    </location>
</feature>
<feature type="compositionally biased region" description="Basic residues" evidence="1">
    <location>
        <begin position="209"/>
        <end position="219"/>
    </location>
</feature>
<evidence type="ECO:0000256" key="1">
    <source>
        <dbReference type="SAM" id="MobiDB-lite"/>
    </source>
</evidence>
<dbReference type="EMBL" id="QOKV01000034">
    <property type="protein sequence ID" value="KAA0677436.1"/>
    <property type="molecule type" value="Genomic_DNA"/>
</dbReference>
<protein>
    <recommendedName>
        <fullName evidence="4">Transposase</fullName>
    </recommendedName>
</protein>
<proteinExistence type="predicted"/>